<evidence type="ECO:0000256" key="14">
    <source>
        <dbReference type="ARBA" id="ARBA00023163"/>
    </source>
</evidence>
<dbReference type="InterPro" id="IPR003084">
    <property type="entry name" value="HDAC_I/II"/>
</dbReference>
<evidence type="ECO:0000256" key="18">
    <source>
        <dbReference type="ARBA" id="ARBA00042783"/>
    </source>
</evidence>
<keyword evidence="13" id="KW-0805">Transcription regulation</keyword>
<keyword evidence="8" id="KW-0963">Cytoplasm</keyword>
<dbReference type="InterPro" id="IPR037138">
    <property type="entry name" value="His_deacetylse_dom_sf"/>
</dbReference>
<dbReference type="PANTHER" id="PTHR10625:SF14">
    <property type="entry name" value="HISTONE DEACETYLASE 8"/>
    <property type="match status" value="1"/>
</dbReference>
<dbReference type="PRINTS" id="PR01271">
    <property type="entry name" value="HISDACETLASE"/>
</dbReference>
<dbReference type="PANTHER" id="PTHR10625">
    <property type="entry name" value="HISTONE DEACETYLASE HDAC1-RELATED"/>
    <property type="match status" value="1"/>
</dbReference>
<comment type="catalytic activity">
    <reaction evidence="19">
        <text>N(6)-acetyl-L-lysyl-[protein] + H2O = L-lysyl-[protein] + acetate</text>
        <dbReference type="Rhea" id="RHEA:58108"/>
        <dbReference type="Rhea" id="RHEA-COMP:9752"/>
        <dbReference type="Rhea" id="RHEA-COMP:10731"/>
        <dbReference type="ChEBI" id="CHEBI:15377"/>
        <dbReference type="ChEBI" id="CHEBI:29969"/>
        <dbReference type="ChEBI" id="CHEBI:30089"/>
        <dbReference type="ChEBI" id="CHEBI:61930"/>
    </reaction>
    <physiologicalReaction direction="left-to-right" evidence="19">
        <dbReference type="Rhea" id="RHEA:58109"/>
    </physiologicalReaction>
</comment>
<dbReference type="Proteomes" id="UP001152888">
    <property type="component" value="Unassembled WGS sequence"/>
</dbReference>
<evidence type="ECO:0000259" key="25">
    <source>
        <dbReference type="Pfam" id="PF00850"/>
    </source>
</evidence>
<evidence type="ECO:0000256" key="9">
    <source>
        <dbReference type="ARBA" id="ARBA00022491"/>
    </source>
</evidence>
<keyword evidence="12" id="KW-0156">Chromatin regulator</keyword>
<name>A0A9P0JSG5_ACAOB</name>
<comment type="similarity">
    <text evidence="5">Belongs to the histone deacetylase family. HD type 1 subfamily.</text>
</comment>
<evidence type="ECO:0000256" key="20">
    <source>
        <dbReference type="ARBA" id="ARBA00049193"/>
    </source>
</evidence>
<feature type="domain" description="Histone deacetylase" evidence="25">
    <location>
        <begin position="24"/>
        <end position="312"/>
    </location>
</feature>
<keyword evidence="7" id="KW-0158">Chromosome</keyword>
<feature type="binding site" evidence="23">
    <location>
        <position position="143"/>
    </location>
    <ligand>
        <name>substrate</name>
    </ligand>
</feature>
<proteinExistence type="inferred from homology"/>
<dbReference type="AlphaFoldDB" id="A0A9P0JSG5"/>
<organism evidence="26 27">
    <name type="scientific">Acanthoscelides obtectus</name>
    <name type="common">Bean weevil</name>
    <name type="synonym">Bruchus obtectus</name>
    <dbReference type="NCBI Taxonomy" id="200917"/>
    <lineage>
        <taxon>Eukaryota</taxon>
        <taxon>Metazoa</taxon>
        <taxon>Ecdysozoa</taxon>
        <taxon>Arthropoda</taxon>
        <taxon>Hexapoda</taxon>
        <taxon>Insecta</taxon>
        <taxon>Pterygota</taxon>
        <taxon>Neoptera</taxon>
        <taxon>Endopterygota</taxon>
        <taxon>Coleoptera</taxon>
        <taxon>Polyphaga</taxon>
        <taxon>Cucujiformia</taxon>
        <taxon>Chrysomeloidea</taxon>
        <taxon>Chrysomelidae</taxon>
        <taxon>Bruchinae</taxon>
        <taxon>Bruchini</taxon>
        <taxon>Acanthoscelides</taxon>
    </lineage>
</organism>
<accession>A0A9P0JSG5</accession>
<feature type="active site" description="Proton acceptor" evidence="22">
    <location>
        <position position="135"/>
    </location>
</feature>
<dbReference type="Gene3D" id="3.40.800.20">
    <property type="entry name" value="Histone deacetylase domain"/>
    <property type="match status" value="1"/>
</dbReference>
<evidence type="ECO:0000256" key="6">
    <source>
        <dbReference type="ARBA" id="ARBA00012111"/>
    </source>
</evidence>
<evidence type="ECO:0000256" key="21">
    <source>
        <dbReference type="ARBA" id="ARBA00049416"/>
    </source>
</evidence>
<keyword evidence="27" id="KW-1185">Reference proteome</keyword>
<dbReference type="GO" id="GO:0046872">
    <property type="term" value="F:metal ion binding"/>
    <property type="evidence" value="ECO:0007669"/>
    <property type="project" value="UniProtKB-KW"/>
</dbReference>
<feature type="binding site" evidence="24">
    <location>
        <position position="170"/>
    </location>
    <ligand>
        <name>a divalent metal cation</name>
        <dbReference type="ChEBI" id="CHEBI:60240"/>
    </ligand>
</feature>
<keyword evidence="11" id="KW-0378">Hydrolase</keyword>
<comment type="cofactor">
    <cofactor evidence="1">
        <name>a divalent metal cation</name>
        <dbReference type="ChEBI" id="CHEBI:60240"/>
    </cofactor>
</comment>
<reference evidence="26" key="1">
    <citation type="submission" date="2022-03" db="EMBL/GenBank/DDBJ databases">
        <authorList>
            <person name="Sayadi A."/>
        </authorList>
    </citation>
    <scope>NUCLEOTIDE SEQUENCE</scope>
</reference>
<evidence type="ECO:0000256" key="17">
    <source>
        <dbReference type="ARBA" id="ARBA00041964"/>
    </source>
</evidence>
<evidence type="ECO:0000256" key="16">
    <source>
        <dbReference type="ARBA" id="ARBA00040347"/>
    </source>
</evidence>
<dbReference type="OrthoDB" id="73273at2759"/>
<keyword evidence="14" id="KW-0804">Transcription</keyword>
<evidence type="ECO:0000256" key="11">
    <source>
        <dbReference type="ARBA" id="ARBA00022801"/>
    </source>
</evidence>
<dbReference type="GO" id="GO:0005634">
    <property type="term" value="C:nucleus"/>
    <property type="evidence" value="ECO:0007669"/>
    <property type="project" value="UniProtKB-SubCell"/>
</dbReference>
<evidence type="ECO:0000256" key="22">
    <source>
        <dbReference type="PIRSR" id="PIRSR037913-1"/>
    </source>
</evidence>
<evidence type="ECO:0000256" key="13">
    <source>
        <dbReference type="ARBA" id="ARBA00023015"/>
    </source>
</evidence>
<dbReference type="SUPFAM" id="SSF52768">
    <property type="entry name" value="Arginase/deacetylase"/>
    <property type="match status" value="1"/>
</dbReference>
<comment type="catalytic activity">
    <reaction evidence="20">
        <text>N(6)-(2E)-butenoyl-L-lysyl-[protein] + H2O = (2E)-2-butenoate + L-lysyl-[protein]</text>
        <dbReference type="Rhea" id="RHEA:69172"/>
        <dbReference type="Rhea" id="RHEA-COMP:9752"/>
        <dbReference type="Rhea" id="RHEA-COMP:13707"/>
        <dbReference type="ChEBI" id="CHEBI:15377"/>
        <dbReference type="ChEBI" id="CHEBI:29969"/>
        <dbReference type="ChEBI" id="CHEBI:35899"/>
        <dbReference type="ChEBI" id="CHEBI:137954"/>
    </reaction>
    <physiologicalReaction direction="left-to-right" evidence="20">
        <dbReference type="Rhea" id="RHEA:69173"/>
    </physiologicalReaction>
</comment>
<evidence type="ECO:0000256" key="15">
    <source>
        <dbReference type="ARBA" id="ARBA00023242"/>
    </source>
</evidence>
<evidence type="ECO:0000256" key="24">
    <source>
        <dbReference type="PIRSR" id="PIRSR037913-3"/>
    </source>
</evidence>
<evidence type="ECO:0000256" key="1">
    <source>
        <dbReference type="ARBA" id="ARBA00001968"/>
    </source>
</evidence>
<comment type="catalytic activity">
    <reaction evidence="21">
        <text>N(6)-acetyl-L-lysyl-[histone] + H2O = L-lysyl-[histone] + acetate</text>
        <dbReference type="Rhea" id="RHEA:58196"/>
        <dbReference type="Rhea" id="RHEA-COMP:9845"/>
        <dbReference type="Rhea" id="RHEA-COMP:11338"/>
        <dbReference type="ChEBI" id="CHEBI:15377"/>
        <dbReference type="ChEBI" id="CHEBI:29969"/>
        <dbReference type="ChEBI" id="CHEBI:30089"/>
        <dbReference type="ChEBI" id="CHEBI:61930"/>
        <dbReference type="EC" id="3.5.1.98"/>
    </reaction>
    <physiologicalReaction direction="left-to-right" evidence="21">
        <dbReference type="Rhea" id="RHEA:58197"/>
    </physiologicalReaction>
</comment>
<feature type="binding site" evidence="23">
    <location>
        <position position="93"/>
    </location>
    <ligand>
        <name>substrate</name>
    </ligand>
</feature>
<comment type="caution">
    <text evidence="26">The sequence shown here is derived from an EMBL/GenBank/DDBJ whole genome shotgun (WGS) entry which is preliminary data.</text>
</comment>
<keyword evidence="15" id="KW-0539">Nucleus</keyword>
<evidence type="ECO:0000256" key="23">
    <source>
        <dbReference type="PIRSR" id="PIRSR037913-2"/>
    </source>
</evidence>
<evidence type="ECO:0000256" key="5">
    <source>
        <dbReference type="ARBA" id="ARBA00006457"/>
    </source>
</evidence>
<feature type="binding site" evidence="24">
    <location>
        <position position="259"/>
    </location>
    <ligand>
        <name>a divalent metal cation</name>
        <dbReference type="ChEBI" id="CHEBI:60240"/>
    </ligand>
</feature>
<keyword evidence="10 24" id="KW-0479">Metal-binding</keyword>
<evidence type="ECO:0000256" key="8">
    <source>
        <dbReference type="ARBA" id="ARBA00022490"/>
    </source>
</evidence>
<feature type="binding site" evidence="24">
    <location>
        <position position="172"/>
    </location>
    <ligand>
        <name>a divalent metal cation</name>
        <dbReference type="ChEBI" id="CHEBI:60240"/>
    </ligand>
</feature>
<evidence type="ECO:0000256" key="12">
    <source>
        <dbReference type="ARBA" id="ARBA00022853"/>
    </source>
</evidence>
<dbReference type="GO" id="GO:0031507">
    <property type="term" value="P:heterochromatin formation"/>
    <property type="evidence" value="ECO:0007669"/>
    <property type="project" value="TreeGrafter"/>
</dbReference>
<dbReference type="Pfam" id="PF00850">
    <property type="entry name" value="Hist_deacetyl"/>
    <property type="match status" value="1"/>
</dbReference>
<dbReference type="GO" id="GO:0005694">
    <property type="term" value="C:chromosome"/>
    <property type="evidence" value="ECO:0007669"/>
    <property type="project" value="UniProtKB-SubCell"/>
</dbReference>
<dbReference type="PIRSF" id="PIRSF037913">
    <property type="entry name" value="His_deacetylse_1"/>
    <property type="match status" value="1"/>
</dbReference>
<dbReference type="GO" id="GO:0141221">
    <property type="term" value="F:histone deacetylase activity, hydrolytic mechanism"/>
    <property type="evidence" value="ECO:0007669"/>
    <property type="project" value="UniProtKB-EC"/>
</dbReference>
<evidence type="ECO:0000313" key="27">
    <source>
        <dbReference type="Proteomes" id="UP001152888"/>
    </source>
</evidence>
<evidence type="ECO:0000256" key="7">
    <source>
        <dbReference type="ARBA" id="ARBA00022454"/>
    </source>
</evidence>
<dbReference type="GO" id="GO:0005737">
    <property type="term" value="C:cytoplasm"/>
    <property type="evidence" value="ECO:0007669"/>
    <property type="project" value="UniProtKB-SubCell"/>
</dbReference>
<protein>
    <recommendedName>
        <fullName evidence="16">Histone deacetylase 8</fullName>
        <ecNumber evidence="6">3.5.1.98</ecNumber>
    </recommendedName>
    <alternativeName>
        <fullName evidence="17">Protein deacetylase HDAC8</fullName>
    </alternativeName>
    <alternativeName>
        <fullName evidence="18">Protein decrotonylase HDAC8</fullName>
    </alternativeName>
</protein>
<dbReference type="EMBL" id="CAKOFQ010006680">
    <property type="protein sequence ID" value="CAH1959138.1"/>
    <property type="molecule type" value="Genomic_DNA"/>
</dbReference>
<evidence type="ECO:0000256" key="10">
    <source>
        <dbReference type="ARBA" id="ARBA00022723"/>
    </source>
</evidence>
<evidence type="ECO:0000313" key="26">
    <source>
        <dbReference type="EMBL" id="CAH1959138.1"/>
    </source>
</evidence>
<feature type="binding site" evidence="23">
    <location>
        <position position="298"/>
    </location>
    <ligand>
        <name>substrate</name>
    </ligand>
</feature>
<dbReference type="InterPro" id="IPR023696">
    <property type="entry name" value="Ureohydrolase_dom_sf"/>
</dbReference>
<comment type="subcellular location">
    <subcellularLocation>
        <location evidence="3">Chromosome</location>
    </subcellularLocation>
    <subcellularLocation>
        <location evidence="4">Cytoplasm</location>
    </subcellularLocation>
    <subcellularLocation>
        <location evidence="2">Nucleus</location>
    </subcellularLocation>
</comment>
<dbReference type="PRINTS" id="PR01270">
    <property type="entry name" value="HDASUPER"/>
</dbReference>
<evidence type="ECO:0000256" key="2">
    <source>
        <dbReference type="ARBA" id="ARBA00004123"/>
    </source>
</evidence>
<evidence type="ECO:0000256" key="3">
    <source>
        <dbReference type="ARBA" id="ARBA00004286"/>
    </source>
</evidence>
<sequence length="370" mass="41395">MAENRIIYIYNKSLIQESNRLPGVPNRASMVQDLINSYNLLLDDRFLVVKSAEATENELKAFHSRAYIDYLKSVENPTEDPKEDPAYFGLTDDCPLLPNSVVLVKTIAGGSISAAKLLVAKKSNIAINWFGGWHHAQRDCAEGFCYVNDVVLAIQMLRKSFEKILYVDLDIHHGNGVQNAFEYSNKILTLSFHHKSPGFYPGTGGLDEIGSGEGRYYTINVPFYEGIGHENYIRVFKEVFNCVSTSFPANAIVVQCGADGLNGDPIGHCNLTLETYSECVREILKCNVPKLFLGGGGYNFANTSRLWTYLSAVIANIHLDNDIPDESEYFPEYGPSYEVEITQGLQKDMNSKSYLETIMNTIKSYCSHIK</sequence>
<evidence type="ECO:0000256" key="4">
    <source>
        <dbReference type="ARBA" id="ARBA00004496"/>
    </source>
</evidence>
<dbReference type="InterPro" id="IPR000286">
    <property type="entry name" value="HDACs"/>
</dbReference>
<evidence type="ECO:0000256" key="19">
    <source>
        <dbReference type="ARBA" id="ARBA00049136"/>
    </source>
</evidence>
<keyword evidence="9" id="KW-0678">Repressor</keyword>
<dbReference type="InterPro" id="IPR023801">
    <property type="entry name" value="His_deacetylse_dom"/>
</dbReference>
<dbReference type="EC" id="3.5.1.98" evidence="6"/>
<gene>
    <name evidence="26" type="ORF">ACAOBT_LOCUS3019</name>
</gene>